<protein>
    <recommendedName>
        <fullName evidence="1">Retrotransposon gag domain-containing protein</fullName>
    </recommendedName>
</protein>
<accession>A0A5A7TRN6</accession>
<feature type="domain" description="Retrotransposon gag" evidence="1">
    <location>
        <begin position="47"/>
        <end position="139"/>
    </location>
</feature>
<reference evidence="2 3" key="1">
    <citation type="submission" date="2019-08" db="EMBL/GenBank/DDBJ databases">
        <title>Draft genome sequences of two oriental melons (Cucumis melo L. var makuwa).</title>
        <authorList>
            <person name="Kwon S.-Y."/>
        </authorList>
    </citation>
    <scope>NUCLEOTIDE SEQUENCE [LARGE SCALE GENOMIC DNA]</scope>
    <source>
        <strain evidence="3">cv. SW 3</strain>
        <tissue evidence="2">Leaf</tissue>
    </source>
</reference>
<comment type="caution">
    <text evidence="2">The sequence shown here is derived from an EMBL/GenBank/DDBJ whole genome shotgun (WGS) entry which is preliminary data.</text>
</comment>
<dbReference type="Proteomes" id="UP000321393">
    <property type="component" value="Unassembled WGS sequence"/>
</dbReference>
<dbReference type="InterPro" id="IPR005162">
    <property type="entry name" value="Retrotrans_gag_dom"/>
</dbReference>
<dbReference type="Pfam" id="PF03732">
    <property type="entry name" value="Retrotrans_gag"/>
    <property type="match status" value="1"/>
</dbReference>
<gene>
    <name evidence="2" type="ORF">E6C27_scaffold1202G00600</name>
</gene>
<dbReference type="EMBL" id="SSTE01014403">
    <property type="protein sequence ID" value="KAA0045508.1"/>
    <property type="molecule type" value="Genomic_DNA"/>
</dbReference>
<dbReference type="AlphaFoldDB" id="A0A5A7TRN6"/>
<dbReference type="OrthoDB" id="1305902at2759"/>
<organism evidence="2 3">
    <name type="scientific">Cucumis melo var. makuwa</name>
    <name type="common">Oriental melon</name>
    <dbReference type="NCBI Taxonomy" id="1194695"/>
    <lineage>
        <taxon>Eukaryota</taxon>
        <taxon>Viridiplantae</taxon>
        <taxon>Streptophyta</taxon>
        <taxon>Embryophyta</taxon>
        <taxon>Tracheophyta</taxon>
        <taxon>Spermatophyta</taxon>
        <taxon>Magnoliopsida</taxon>
        <taxon>eudicotyledons</taxon>
        <taxon>Gunneridae</taxon>
        <taxon>Pentapetalae</taxon>
        <taxon>rosids</taxon>
        <taxon>fabids</taxon>
        <taxon>Cucurbitales</taxon>
        <taxon>Cucurbitaceae</taxon>
        <taxon>Benincaseae</taxon>
        <taxon>Cucumis</taxon>
    </lineage>
</organism>
<dbReference type="PANTHER" id="PTHR33223:SF6">
    <property type="entry name" value="CCHC-TYPE DOMAIN-CONTAINING PROTEIN"/>
    <property type="match status" value="1"/>
</dbReference>
<evidence type="ECO:0000313" key="2">
    <source>
        <dbReference type="EMBL" id="KAA0045508.1"/>
    </source>
</evidence>
<sequence>MLLRIQNAGQFKCYPGEDSYGYIKSFYSIYSSFHISIITQNELRLTLFPFTLKDDMEGWMSAMEAREINLWDQLIDKFMRKFFPHQENVRRRIDRMNFEQEDKTLFKAWGRYNRLIKACPRNSISECILMEVFYDGLNREM</sequence>
<proteinExistence type="predicted"/>
<evidence type="ECO:0000259" key="1">
    <source>
        <dbReference type="Pfam" id="PF03732"/>
    </source>
</evidence>
<dbReference type="PANTHER" id="PTHR33223">
    <property type="entry name" value="CCHC-TYPE DOMAIN-CONTAINING PROTEIN"/>
    <property type="match status" value="1"/>
</dbReference>
<evidence type="ECO:0000313" key="3">
    <source>
        <dbReference type="Proteomes" id="UP000321393"/>
    </source>
</evidence>
<name>A0A5A7TRN6_CUCMM</name>